<evidence type="ECO:0000259" key="5">
    <source>
        <dbReference type="PROSITE" id="PS50059"/>
    </source>
</evidence>
<name>A0A1M4T229_9BACT</name>
<reference evidence="6 7" key="1">
    <citation type="submission" date="2016-11" db="EMBL/GenBank/DDBJ databases">
        <authorList>
            <person name="Jaros S."/>
            <person name="Januszkiewicz K."/>
            <person name="Wedrychowicz H."/>
        </authorList>
    </citation>
    <scope>NUCLEOTIDE SEQUENCE [LARGE SCALE GENOMIC DNA]</scope>
    <source>
        <strain evidence="6 7">DSM 26910</strain>
    </source>
</reference>
<dbReference type="PROSITE" id="PS51257">
    <property type="entry name" value="PROKAR_LIPOPROTEIN"/>
    <property type="match status" value="1"/>
</dbReference>
<dbReference type="GO" id="GO:0003755">
    <property type="term" value="F:peptidyl-prolyl cis-trans isomerase activity"/>
    <property type="evidence" value="ECO:0007669"/>
    <property type="project" value="UniProtKB-KW"/>
</dbReference>
<protein>
    <recommendedName>
        <fullName evidence="2 4">peptidylprolyl isomerase</fullName>
        <ecNumber evidence="2 4">5.2.1.8</ecNumber>
    </recommendedName>
</protein>
<evidence type="ECO:0000256" key="1">
    <source>
        <dbReference type="ARBA" id="ARBA00000971"/>
    </source>
</evidence>
<dbReference type="OrthoDB" id="1119290at2"/>
<gene>
    <name evidence="6" type="ORF">SAMN05444274_101234</name>
</gene>
<dbReference type="InterPro" id="IPR001179">
    <property type="entry name" value="PPIase_FKBP_dom"/>
</dbReference>
<sequence>MKRIITGLFFVAVAVAFFSCKENSLEKQRQNELKKLDEFIRAHYSKTPELEEKPSGLYFLPEEEGIGDSIKMGDRVQVFHTTYTLDSGYVASTGAYEPLDLIVLPPTQLSTSPSSVSELKALHEALTYMKKGSKALLIFDSNLGFGQYGTYGAGGFTSLMMEVEVYKVYPTQSPEQEKEEETTE</sequence>
<dbReference type="InterPro" id="IPR046357">
    <property type="entry name" value="PPIase_dom_sf"/>
</dbReference>
<evidence type="ECO:0000313" key="7">
    <source>
        <dbReference type="Proteomes" id="UP000184164"/>
    </source>
</evidence>
<proteinExistence type="predicted"/>
<accession>A0A1M4T229</accession>
<evidence type="ECO:0000256" key="3">
    <source>
        <dbReference type="ARBA" id="ARBA00023110"/>
    </source>
</evidence>
<keyword evidence="3 4" id="KW-0697">Rotamase</keyword>
<evidence type="ECO:0000256" key="4">
    <source>
        <dbReference type="PROSITE-ProRule" id="PRU00277"/>
    </source>
</evidence>
<comment type="catalytic activity">
    <reaction evidence="1 4">
        <text>[protein]-peptidylproline (omega=180) = [protein]-peptidylproline (omega=0)</text>
        <dbReference type="Rhea" id="RHEA:16237"/>
        <dbReference type="Rhea" id="RHEA-COMP:10747"/>
        <dbReference type="Rhea" id="RHEA-COMP:10748"/>
        <dbReference type="ChEBI" id="CHEBI:83833"/>
        <dbReference type="ChEBI" id="CHEBI:83834"/>
        <dbReference type="EC" id="5.2.1.8"/>
    </reaction>
</comment>
<evidence type="ECO:0000256" key="2">
    <source>
        <dbReference type="ARBA" id="ARBA00013194"/>
    </source>
</evidence>
<dbReference type="SUPFAM" id="SSF54534">
    <property type="entry name" value="FKBP-like"/>
    <property type="match status" value="1"/>
</dbReference>
<dbReference type="EC" id="5.2.1.8" evidence="2 4"/>
<dbReference type="RefSeq" id="WP_072998170.1">
    <property type="nucleotide sequence ID" value="NZ_FQUM01000001.1"/>
</dbReference>
<feature type="domain" description="PPIase FKBP-type" evidence="5">
    <location>
        <begin position="73"/>
        <end position="169"/>
    </location>
</feature>
<dbReference type="STRING" id="1484053.SAMN05444274_101234"/>
<evidence type="ECO:0000313" key="6">
    <source>
        <dbReference type="EMBL" id="SHE38511.1"/>
    </source>
</evidence>
<keyword evidence="7" id="KW-1185">Reference proteome</keyword>
<organism evidence="6 7">
    <name type="scientific">Mariniphaga anaerophila</name>
    <dbReference type="NCBI Taxonomy" id="1484053"/>
    <lineage>
        <taxon>Bacteria</taxon>
        <taxon>Pseudomonadati</taxon>
        <taxon>Bacteroidota</taxon>
        <taxon>Bacteroidia</taxon>
        <taxon>Marinilabiliales</taxon>
        <taxon>Prolixibacteraceae</taxon>
        <taxon>Mariniphaga</taxon>
    </lineage>
</organism>
<dbReference type="Proteomes" id="UP000184164">
    <property type="component" value="Unassembled WGS sequence"/>
</dbReference>
<dbReference type="Gene3D" id="3.10.50.40">
    <property type="match status" value="1"/>
</dbReference>
<dbReference type="EMBL" id="FQUM01000001">
    <property type="protein sequence ID" value="SHE38511.1"/>
    <property type="molecule type" value="Genomic_DNA"/>
</dbReference>
<dbReference type="PROSITE" id="PS50059">
    <property type="entry name" value="FKBP_PPIASE"/>
    <property type="match status" value="1"/>
</dbReference>
<keyword evidence="4" id="KW-0413">Isomerase</keyword>
<dbReference type="AlphaFoldDB" id="A0A1M4T229"/>